<keyword evidence="1" id="KW-0863">Zinc-finger</keyword>
<feature type="domain" description="CCHC-type" evidence="4">
    <location>
        <begin position="402"/>
        <end position="415"/>
    </location>
</feature>
<dbReference type="PROSITE" id="PS50158">
    <property type="entry name" value="ZF_CCHC"/>
    <property type="match status" value="1"/>
</dbReference>
<sequence length="689" mass="80244">MSIGDGDGFRDSERGRDRDRNGFSRGTGDEGEEKARGFWDRDRGMDRDGDSYRDRGKERENSRDTDRDRRGGNRAFGGDREQTSGSPVNRFRRSNDDEGDNLRRRDVHDIERMPISRSRGREYDDDVRRPVSRDRGREYDDDSRRPVRRDRGREYDDDSRRPVSRDRGREYDDDSRRPVSRDRGREYDDDARRPVGRDRGRQYDDDERMPLGRGRGRGQGLGDDEQRSMGRDNRGREYYDDGERRPMGSDRGRGGRGRGGRGRGDDSGKPAAPPLYSIHRATVRSVRPFGIFVQMEGYRNDGLVHLSQVSDHEVTNRDDSEEAKVKALSSVADEGEQVWVKVVSVQVEEDGKTKIGCSMKYVNQGNGEDLDPNNIQAEKNQARPSWKEPQKFKLEAVYNVQCERCGGHGHLKKECYSSGEKSYKLLSDDEDANLTSQNVTKGDDRLPAMSAKPPKPPSGISTHLLATGSVGRGRSVVQPAWMKHGVGVGGHAPPPVVETEHKKDTTLPDAPTTVEEAYAVIARLKEEKQRRKEKRDKRHSSKDDKKDKREKKDKHRKRHRDSEDHKERHKSRRKRRDKYSEAETDSDDYKERKKHRHEEDYKKSKKHRDDEESDEDDRKERKKHRDEDDHKERKKHHDEDGHKKSDKHRDEKFDEENHRDLSKHRDENSQVHHGTRDKHHDMEYYEVPR</sequence>
<dbReference type="GeneID" id="112279347"/>
<proteinExistence type="predicted"/>
<feature type="compositionally biased region" description="Basic residues" evidence="2">
    <location>
        <begin position="531"/>
        <end position="540"/>
    </location>
</feature>
<evidence type="ECO:0000313" key="5">
    <source>
        <dbReference type="EMBL" id="PNR56941.1"/>
    </source>
</evidence>
<feature type="region of interest" description="Disordered" evidence="2">
    <location>
        <begin position="428"/>
        <end position="462"/>
    </location>
</feature>
<dbReference type="Pfam" id="PF00575">
    <property type="entry name" value="S1"/>
    <property type="match status" value="1"/>
</dbReference>
<feature type="compositionally biased region" description="Basic and acidic residues" evidence="2">
    <location>
        <begin position="678"/>
        <end position="689"/>
    </location>
</feature>
<dbReference type="Gramene" id="Pp3c3_2927V3.5">
    <property type="protein sequence ID" value="Pp3c3_2927V3.5"/>
    <property type="gene ID" value="Pp3c3_2927"/>
</dbReference>
<dbReference type="GO" id="GO:0008270">
    <property type="term" value="F:zinc ion binding"/>
    <property type="evidence" value="ECO:0007669"/>
    <property type="project" value="UniProtKB-KW"/>
</dbReference>
<dbReference type="InterPro" id="IPR001878">
    <property type="entry name" value="Znf_CCHC"/>
</dbReference>
<dbReference type="EnsemblPlants" id="Pp3c3_2927V3.3">
    <property type="protein sequence ID" value="Pp3c3_2927V3.3"/>
    <property type="gene ID" value="Pp3c3_2927"/>
</dbReference>
<evidence type="ECO:0000259" key="4">
    <source>
        <dbReference type="PROSITE" id="PS50158"/>
    </source>
</evidence>
<dbReference type="InterPro" id="IPR012340">
    <property type="entry name" value="NA-bd_OB-fold"/>
</dbReference>
<reference evidence="5 7" key="1">
    <citation type="journal article" date="2008" name="Science">
        <title>The Physcomitrella genome reveals evolutionary insights into the conquest of land by plants.</title>
        <authorList>
            <person name="Rensing S."/>
            <person name="Lang D."/>
            <person name="Zimmer A."/>
            <person name="Terry A."/>
            <person name="Salamov A."/>
            <person name="Shapiro H."/>
            <person name="Nishiyama T."/>
            <person name="Perroud P.-F."/>
            <person name="Lindquist E."/>
            <person name="Kamisugi Y."/>
            <person name="Tanahashi T."/>
            <person name="Sakakibara K."/>
            <person name="Fujita T."/>
            <person name="Oishi K."/>
            <person name="Shin-I T."/>
            <person name="Kuroki Y."/>
            <person name="Toyoda A."/>
            <person name="Suzuki Y."/>
            <person name="Hashimoto A."/>
            <person name="Yamaguchi K."/>
            <person name="Sugano A."/>
            <person name="Kohara Y."/>
            <person name="Fujiyama A."/>
            <person name="Anterola A."/>
            <person name="Aoki S."/>
            <person name="Ashton N."/>
            <person name="Barbazuk W.B."/>
            <person name="Barker E."/>
            <person name="Bennetzen J."/>
            <person name="Bezanilla M."/>
            <person name="Blankenship R."/>
            <person name="Cho S.H."/>
            <person name="Dutcher S."/>
            <person name="Estelle M."/>
            <person name="Fawcett J.A."/>
            <person name="Gundlach H."/>
            <person name="Hanada K."/>
            <person name="Heyl A."/>
            <person name="Hicks K.A."/>
            <person name="Hugh J."/>
            <person name="Lohr M."/>
            <person name="Mayer K."/>
            <person name="Melkozernov A."/>
            <person name="Murata T."/>
            <person name="Nelson D."/>
            <person name="Pils B."/>
            <person name="Prigge M."/>
            <person name="Reiss B."/>
            <person name="Renner T."/>
            <person name="Rombauts S."/>
            <person name="Rushton P."/>
            <person name="Sanderfoot A."/>
            <person name="Schween G."/>
            <person name="Shiu S.-H."/>
            <person name="Stueber K."/>
            <person name="Theodoulou F.L."/>
            <person name="Tu H."/>
            <person name="Van de Peer Y."/>
            <person name="Verrier P.J."/>
            <person name="Waters E."/>
            <person name="Wood A."/>
            <person name="Yang L."/>
            <person name="Cove D."/>
            <person name="Cuming A."/>
            <person name="Hasebe M."/>
            <person name="Lucas S."/>
            <person name="Mishler D.B."/>
            <person name="Reski R."/>
            <person name="Grigoriev I."/>
            <person name="Quatrano R.S."/>
            <person name="Boore J.L."/>
        </authorList>
    </citation>
    <scope>NUCLEOTIDE SEQUENCE [LARGE SCALE GENOMIC DNA]</scope>
    <source>
        <strain evidence="6 7">cv. Gransden 2004</strain>
    </source>
</reference>
<feature type="region of interest" description="Disordered" evidence="2">
    <location>
        <begin position="1"/>
        <end position="275"/>
    </location>
</feature>
<dbReference type="EnsemblPlants" id="Pp3c3_2920V3.1">
    <property type="protein sequence ID" value="Pp3c3_2920V3.1"/>
    <property type="gene ID" value="Pp3c3_2920"/>
</dbReference>
<dbReference type="Proteomes" id="UP000006727">
    <property type="component" value="Chromosome 3"/>
</dbReference>
<feature type="domain" description="S1 motif" evidence="3">
    <location>
        <begin position="276"/>
        <end position="360"/>
    </location>
</feature>
<dbReference type="Gramene" id="Pp3c3_2927V3.4">
    <property type="protein sequence ID" value="Pp3c3_2927V3.4"/>
    <property type="gene ID" value="Pp3c3_2927"/>
</dbReference>
<dbReference type="EMBL" id="ABEU02000003">
    <property type="protein sequence ID" value="PNR56941.1"/>
    <property type="molecule type" value="Genomic_DNA"/>
</dbReference>
<dbReference type="EnsemblPlants" id="Pp3c3_2927V3.5">
    <property type="protein sequence ID" value="Pp3c3_2927V3.5"/>
    <property type="gene ID" value="Pp3c3_2927"/>
</dbReference>
<reference evidence="5 7" key="2">
    <citation type="journal article" date="2018" name="Plant J.">
        <title>The Physcomitrella patens chromosome-scale assembly reveals moss genome structure and evolution.</title>
        <authorList>
            <person name="Lang D."/>
            <person name="Ullrich K.K."/>
            <person name="Murat F."/>
            <person name="Fuchs J."/>
            <person name="Jenkins J."/>
            <person name="Haas F.B."/>
            <person name="Piednoel M."/>
            <person name="Gundlach H."/>
            <person name="Van Bel M."/>
            <person name="Meyberg R."/>
            <person name="Vives C."/>
            <person name="Morata J."/>
            <person name="Symeonidi A."/>
            <person name="Hiss M."/>
            <person name="Muchero W."/>
            <person name="Kamisugi Y."/>
            <person name="Saleh O."/>
            <person name="Blanc G."/>
            <person name="Decker E.L."/>
            <person name="van Gessel N."/>
            <person name="Grimwood J."/>
            <person name="Hayes R.D."/>
            <person name="Graham S.W."/>
            <person name="Gunter L.E."/>
            <person name="McDaniel S.F."/>
            <person name="Hoernstein S.N.W."/>
            <person name="Larsson A."/>
            <person name="Li F.W."/>
            <person name="Perroud P.F."/>
            <person name="Phillips J."/>
            <person name="Ranjan P."/>
            <person name="Rokshar D.S."/>
            <person name="Rothfels C.J."/>
            <person name="Schneider L."/>
            <person name="Shu S."/>
            <person name="Stevenson D.W."/>
            <person name="Thummler F."/>
            <person name="Tillich M."/>
            <person name="Villarreal Aguilar J.C."/>
            <person name="Widiez T."/>
            <person name="Wong G.K."/>
            <person name="Wymore A."/>
            <person name="Zhang Y."/>
            <person name="Zimmer A.D."/>
            <person name="Quatrano R.S."/>
            <person name="Mayer K.F.X."/>
            <person name="Goodstein D."/>
            <person name="Casacuberta J.M."/>
            <person name="Vandepoele K."/>
            <person name="Reski R."/>
            <person name="Cuming A.C."/>
            <person name="Tuskan G.A."/>
            <person name="Maumus F."/>
            <person name="Salse J."/>
            <person name="Schmutz J."/>
            <person name="Rensing S.A."/>
        </authorList>
    </citation>
    <scope>NUCLEOTIDE SEQUENCE [LARGE SCALE GENOMIC DNA]</scope>
    <source>
        <strain evidence="6 7">cv. Gransden 2004</strain>
    </source>
</reference>
<gene>
    <name evidence="6" type="primary">LOC112279347</name>
    <name evidence="5" type="ORF">PHYPA_003934</name>
</gene>
<dbReference type="OrthoDB" id="1918363at2759"/>
<feature type="region of interest" description="Disordered" evidence="2">
    <location>
        <begin position="485"/>
        <end position="689"/>
    </location>
</feature>
<dbReference type="SMART" id="SM00316">
    <property type="entry name" value="S1"/>
    <property type="match status" value="1"/>
</dbReference>
<feature type="compositionally biased region" description="Basic and acidic residues" evidence="2">
    <location>
        <begin position="7"/>
        <end position="22"/>
    </location>
</feature>
<dbReference type="Gramene" id="Pp3c3_2927V3.1">
    <property type="protein sequence ID" value="Pp3c3_2927V3.1"/>
    <property type="gene ID" value="Pp3c3_2927"/>
</dbReference>
<dbReference type="PANTHER" id="PTHR15838:SF1">
    <property type="entry name" value="ZINC FINGER CCHC DOMAIN-CONTAINING PROTEIN 17"/>
    <property type="match status" value="1"/>
</dbReference>
<dbReference type="GO" id="GO:0043489">
    <property type="term" value="P:RNA stabilization"/>
    <property type="evidence" value="ECO:0000318"/>
    <property type="project" value="GO_Central"/>
</dbReference>
<feature type="compositionally biased region" description="Basic and acidic residues" evidence="2">
    <location>
        <begin position="224"/>
        <end position="253"/>
    </location>
</feature>
<feature type="compositionally biased region" description="Basic residues" evidence="2">
    <location>
        <begin position="548"/>
        <end position="559"/>
    </location>
</feature>
<keyword evidence="1" id="KW-0479">Metal-binding</keyword>
<feature type="compositionally biased region" description="Basic and acidic residues" evidence="2">
    <location>
        <begin position="33"/>
        <end position="82"/>
    </location>
</feature>
<accession>A0A2K1KT51</accession>
<dbReference type="EnsemblPlants" id="Pp3c3_2927V3.4">
    <property type="protein sequence ID" value="Pp3c3_2927V3.4"/>
    <property type="gene ID" value="Pp3c3_2927"/>
</dbReference>
<reference evidence="6" key="3">
    <citation type="submission" date="2020-12" db="UniProtKB">
        <authorList>
            <consortium name="EnsemblPlants"/>
        </authorList>
    </citation>
    <scope>IDENTIFICATION</scope>
</reference>
<dbReference type="Gene3D" id="2.40.50.140">
    <property type="entry name" value="Nucleic acid-binding proteins"/>
    <property type="match status" value="1"/>
</dbReference>
<evidence type="ECO:0008006" key="8">
    <source>
        <dbReference type="Google" id="ProtNLM"/>
    </source>
</evidence>
<dbReference type="PANTHER" id="PTHR15838">
    <property type="entry name" value="NUCLEOLAR PROTEIN OF 40 KDA"/>
    <property type="match status" value="1"/>
</dbReference>
<evidence type="ECO:0000259" key="3">
    <source>
        <dbReference type="PROSITE" id="PS50126"/>
    </source>
</evidence>
<feature type="compositionally biased region" description="Basic residues" evidence="2">
    <location>
        <begin position="567"/>
        <end position="577"/>
    </location>
</feature>
<dbReference type="PROSITE" id="PS50126">
    <property type="entry name" value="S1"/>
    <property type="match status" value="1"/>
</dbReference>
<organism evidence="5">
    <name type="scientific">Physcomitrium patens</name>
    <name type="common">Spreading-leaved earth moss</name>
    <name type="synonym">Physcomitrella patens</name>
    <dbReference type="NCBI Taxonomy" id="3218"/>
    <lineage>
        <taxon>Eukaryota</taxon>
        <taxon>Viridiplantae</taxon>
        <taxon>Streptophyta</taxon>
        <taxon>Embryophyta</taxon>
        <taxon>Bryophyta</taxon>
        <taxon>Bryophytina</taxon>
        <taxon>Bryopsida</taxon>
        <taxon>Funariidae</taxon>
        <taxon>Funariales</taxon>
        <taxon>Funariaceae</taxon>
        <taxon>Physcomitrium</taxon>
    </lineage>
</organism>
<evidence type="ECO:0000256" key="1">
    <source>
        <dbReference type="PROSITE-ProRule" id="PRU00047"/>
    </source>
</evidence>
<dbReference type="Gramene" id="Pp3c3_2927V3.2">
    <property type="protein sequence ID" value="Pp3c3_2927V3.2"/>
    <property type="gene ID" value="Pp3c3_2927"/>
</dbReference>
<dbReference type="EnsemblPlants" id="Pp3c3_2927V3.2">
    <property type="protein sequence ID" value="Pp3c3_2927V3.2"/>
    <property type="gene ID" value="Pp3c3_2927"/>
</dbReference>
<dbReference type="KEGG" id="ppp:112279347"/>
<dbReference type="SUPFAM" id="SSF50249">
    <property type="entry name" value="Nucleic acid-binding proteins"/>
    <property type="match status" value="1"/>
</dbReference>
<keyword evidence="7" id="KW-1185">Reference proteome</keyword>
<dbReference type="EnsemblPlants" id="Pp3c3_2927V3.1">
    <property type="protein sequence ID" value="Pp3c3_2927V3.1"/>
    <property type="gene ID" value="Pp3c3_2927"/>
</dbReference>
<dbReference type="STRING" id="3218.A0A2K1KT51"/>
<dbReference type="RefSeq" id="XP_024369483.1">
    <property type="nucleotide sequence ID" value="XM_024513715.2"/>
</dbReference>
<dbReference type="Gramene" id="Pp3c3_2920V3.1">
    <property type="protein sequence ID" value="Pp3c3_2920V3.1"/>
    <property type="gene ID" value="Pp3c3_2920"/>
</dbReference>
<dbReference type="Gramene" id="Pp3c3_2927V3.3">
    <property type="protein sequence ID" value="Pp3c3_2927V3.3"/>
    <property type="gene ID" value="Pp3c3_2927"/>
</dbReference>
<dbReference type="GO" id="GO:0003723">
    <property type="term" value="F:RNA binding"/>
    <property type="evidence" value="ECO:0000318"/>
    <property type="project" value="GO_Central"/>
</dbReference>
<evidence type="ECO:0000313" key="6">
    <source>
        <dbReference type="EnsemblPlants" id="Pp3c3_2920V3.1"/>
    </source>
</evidence>
<evidence type="ECO:0000313" key="7">
    <source>
        <dbReference type="Proteomes" id="UP000006727"/>
    </source>
</evidence>
<dbReference type="PaxDb" id="3218-PP1S1_498V6.1"/>
<dbReference type="InterPro" id="IPR003029">
    <property type="entry name" value="S1_domain"/>
</dbReference>
<name>A0A2K1KT51_PHYPA</name>
<protein>
    <recommendedName>
        <fullName evidence="8">CCHC-type domain-containing protein</fullName>
    </recommendedName>
</protein>
<evidence type="ECO:0000256" key="2">
    <source>
        <dbReference type="SAM" id="MobiDB-lite"/>
    </source>
</evidence>
<dbReference type="OMA" id="DIERMPI"/>
<feature type="compositionally biased region" description="Basic and acidic residues" evidence="2">
    <location>
        <begin position="625"/>
        <end position="670"/>
    </location>
</feature>
<feature type="compositionally biased region" description="Basic and acidic residues" evidence="2">
    <location>
        <begin position="93"/>
        <end position="203"/>
    </location>
</feature>
<dbReference type="AlphaFoldDB" id="A0A2K1KT51"/>
<feature type="compositionally biased region" description="Basic and acidic residues" evidence="2">
    <location>
        <begin position="587"/>
        <end position="610"/>
    </location>
</feature>
<keyword evidence="1" id="KW-0862">Zinc</keyword>